<dbReference type="KEGG" id="ali:AZOLI_p20147"/>
<protein>
    <submittedName>
        <fullName evidence="2">Uncharacterized protein</fullName>
    </submittedName>
</protein>
<proteinExistence type="predicted"/>
<dbReference type="EMBL" id="FQ311870">
    <property type="protein sequence ID" value="CBS89323.1"/>
    <property type="molecule type" value="Genomic_DNA"/>
</dbReference>
<evidence type="ECO:0000256" key="1">
    <source>
        <dbReference type="SAM" id="MobiDB-lite"/>
    </source>
</evidence>
<gene>
    <name evidence="2" type="ordered locus">AZOLI_p20147</name>
</gene>
<evidence type="ECO:0000313" key="3">
    <source>
        <dbReference type="Proteomes" id="UP000005667"/>
    </source>
</evidence>
<dbReference type="Proteomes" id="UP000005667">
    <property type="component" value="Plasmid AZO_p2"/>
</dbReference>
<dbReference type="AlphaFoldDB" id="G7ZD61"/>
<keyword evidence="3" id="KW-1185">Reference proteome</keyword>
<evidence type="ECO:0000313" key="2">
    <source>
        <dbReference type="EMBL" id="CBS89323.1"/>
    </source>
</evidence>
<feature type="region of interest" description="Disordered" evidence="1">
    <location>
        <begin position="498"/>
        <end position="555"/>
    </location>
</feature>
<reference evidence="3" key="1">
    <citation type="journal article" date="2011" name="PLoS Genet.">
        <title>Azospirillum genomes reveal transition of bacteria from aquatic to terrestrial environments.</title>
        <authorList>
            <person name="Wisniewski-Dye F."/>
            <person name="Borziak K."/>
            <person name="Khalsa-Moyers G."/>
            <person name="Alexandre G."/>
            <person name="Sukharnikov L.O."/>
            <person name="Wuichet K."/>
            <person name="Hurst G.B."/>
            <person name="McDonald W.H."/>
            <person name="Robertson J.S."/>
            <person name="Barbe V."/>
            <person name="Calteau A."/>
            <person name="Rouy Z."/>
            <person name="Mangenot S."/>
            <person name="Prigent-Combaret C."/>
            <person name="Normand P."/>
            <person name="Boyer M."/>
            <person name="Siguier P."/>
            <person name="Dessaux Y."/>
            <person name="Elmerich C."/>
            <person name="Condemine G."/>
            <person name="Krishnen G."/>
            <person name="Kennedy I."/>
            <person name="Paterson A.H."/>
            <person name="Gonzalez V."/>
            <person name="Mavingui P."/>
            <person name="Zhulin I.B."/>
        </authorList>
    </citation>
    <scope>NUCLEOTIDE SEQUENCE [LARGE SCALE GENOMIC DNA]</scope>
    <source>
        <strain evidence="3">4B</strain>
    </source>
</reference>
<name>G7ZD61_AZOL4</name>
<geneLocation type="plasmid" evidence="2 3">
    <name>AZO_p2</name>
</geneLocation>
<dbReference type="HOGENOM" id="CLU_490632_0_0_5"/>
<keyword evidence="2" id="KW-0614">Plasmid</keyword>
<accession>G7ZD61</accession>
<feature type="compositionally biased region" description="Acidic residues" evidence="1">
    <location>
        <begin position="520"/>
        <end position="555"/>
    </location>
</feature>
<dbReference type="OrthoDB" id="9134662at2"/>
<organism evidence="2 3">
    <name type="scientific">Azospirillum lipoferum (strain 4B)</name>
    <dbReference type="NCBI Taxonomy" id="862719"/>
    <lineage>
        <taxon>Bacteria</taxon>
        <taxon>Pseudomonadati</taxon>
        <taxon>Pseudomonadota</taxon>
        <taxon>Alphaproteobacteria</taxon>
        <taxon>Rhodospirillales</taxon>
        <taxon>Azospirillaceae</taxon>
        <taxon>Azospirillum</taxon>
    </lineage>
</organism>
<sequence length="555" mass="59296">MVAPATPAQPQTGWNGDIVVINAYNSAPSGTQQGYEQTLALLPFTGGNTLAPSATDSITLDQVLNGVPMSIYDLLIAQANNLFPVQVVSEMMSFTTFDYQAITVEPSAANADPFIGAWQFYQIITADPSCNLATGFTAACNSASSSAAQSSDVDSTVNQFFKGTQSYQNVTFASYVAVSTYLTSFAAPWANFQNSYTYYLYVSGGEGTEAKAYGSVAFVLNQASGLPSPTDPSSGYTITYTDTSGNTTPLYFSKGQLVSSTTQDNPPICLQMAYSPLSTFTGQSSDYNTIMPMTSGIVNGQQVVGVNEQQSDWQDFLNFLGTVLNNQYVQLFVQITGVAMGIKTVVDGVAWLKGKLASTQAANKGTPPTQEQVSEIKGQLPEVQQGIQTELQTKLNDVGSGGTVPAPSAMPEAQTNLQSQMVQNNTEDQITEVKDGIAKEQTELQDDAEVSVNTGVETDASNLRQVAGDVNSLSPTDPQAPQKLAADETSLSNIQTDLTKQNEQDSAGMASNEKATVQAAEEEEETEEEEEKEENTEDSDLEDGEFGEDVEDVFR</sequence>